<gene>
    <name evidence="1" type="ORF">ACOLOM_LOCUS13085</name>
</gene>
<comment type="caution">
    <text evidence="1">The sequence shown here is derived from an EMBL/GenBank/DDBJ whole genome shotgun (WGS) entry which is preliminary data.</text>
</comment>
<accession>A0ACA9QNP2</accession>
<feature type="non-terminal residue" evidence="1">
    <location>
        <position position="112"/>
    </location>
</feature>
<evidence type="ECO:0000313" key="1">
    <source>
        <dbReference type="EMBL" id="CAG8758452.1"/>
    </source>
</evidence>
<reference evidence="1" key="1">
    <citation type="submission" date="2021-06" db="EMBL/GenBank/DDBJ databases">
        <authorList>
            <person name="Kallberg Y."/>
            <person name="Tangrot J."/>
            <person name="Rosling A."/>
        </authorList>
    </citation>
    <scope>NUCLEOTIDE SEQUENCE</scope>
    <source>
        <strain evidence="1">CL356</strain>
    </source>
</reference>
<organism evidence="1 2">
    <name type="scientific">Acaulospora colombiana</name>
    <dbReference type="NCBI Taxonomy" id="27376"/>
    <lineage>
        <taxon>Eukaryota</taxon>
        <taxon>Fungi</taxon>
        <taxon>Fungi incertae sedis</taxon>
        <taxon>Mucoromycota</taxon>
        <taxon>Glomeromycotina</taxon>
        <taxon>Glomeromycetes</taxon>
        <taxon>Diversisporales</taxon>
        <taxon>Acaulosporaceae</taxon>
        <taxon>Acaulospora</taxon>
    </lineage>
</organism>
<proteinExistence type="predicted"/>
<dbReference type="Proteomes" id="UP000789525">
    <property type="component" value="Unassembled WGS sequence"/>
</dbReference>
<evidence type="ECO:0000313" key="2">
    <source>
        <dbReference type="Proteomes" id="UP000789525"/>
    </source>
</evidence>
<keyword evidence="2" id="KW-1185">Reference proteome</keyword>
<protein>
    <submittedName>
        <fullName evidence="1">7405_t:CDS:1</fullName>
    </submittedName>
</protein>
<feature type="non-terminal residue" evidence="1">
    <location>
        <position position="1"/>
    </location>
</feature>
<name>A0ACA9QNP2_9GLOM</name>
<sequence length="112" mass="12716">EVFCNGNGDNENHQWRIQLINKPIKYGSTVVLAHAQTQKYRNADSQQNMVVGTDQEIDFKKSLWMITGTHGANVKIGDTVPSNTIIRFENRGTAGYLHFHHTLNGTMFNQQQ</sequence>
<dbReference type="EMBL" id="CAJVPT010057397">
    <property type="protein sequence ID" value="CAG8758452.1"/>
    <property type="molecule type" value="Genomic_DNA"/>
</dbReference>